<reference evidence="3" key="1">
    <citation type="submission" date="2020-03" db="EMBL/GenBank/DDBJ databases">
        <authorList>
            <person name="Zhang R."/>
        </authorList>
    </citation>
    <scope>NUCLEOTIDE SEQUENCE</scope>
</reference>
<dbReference type="Pfam" id="PF13968">
    <property type="entry name" value="DUF4220"/>
    <property type="match status" value="1"/>
</dbReference>
<name>A0A6M2EBV6_9ROSI</name>
<keyword evidence="1" id="KW-0472">Membrane</keyword>
<dbReference type="EMBL" id="GILB01002317">
    <property type="protein sequence ID" value="NUU82650.1"/>
    <property type="molecule type" value="Transcribed_RNA"/>
</dbReference>
<dbReference type="Pfam" id="PF04578">
    <property type="entry name" value="DUF594"/>
    <property type="match status" value="1"/>
</dbReference>
<accession>A0A6M2EBV6</accession>
<feature type="transmembrane region" description="Helical" evidence="1">
    <location>
        <begin position="95"/>
        <end position="115"/>
    </location>
</feature>
<feature type="domain" description="DUF4220" evidence="2">
    <location>
        <begin position="58"/>
        <end position="422"/>
    </location>
</feature>
<proteinExistence type="predicted"/>
<dbReference type="AlphaFoldDB" id="A0A6M2EBV6"/>
<evidence type="ECO:0000256" key="1">
    <source>
        <dbReference type="SAM" id="Phobius"/>
    </source>
</evidence>
<feature type="transmembrane region" description="Helical" evidence="1">
    <location>
        <begin position="307"/>
        <end position="328"/>
    </location>
</feature>
<feature type="transmembrane region" description="Helical" evidence="1">
    <location>
        <begin position="22"/>
        <end position="41"/>
    </location>
</feature>
<sequence length="733" mass="84461">MHLSISFRKPIPDSVKRLWDHWNIRSAILASLSLQVFLILFASWRKRSSHKLVIFLIWSGYLLADTVANFAIGHISTSQRTTDSKYEDNNELLAFWAPFLLVHLGGPDTITAFALEDNELWLRHMLTFATQGFATLYVFFLTLTSNKVWIPTVLLFFAGVIKYFERTYSLYRASLDQFRDSMLEDPDPGPNYAKLMEEYDSKIEAKIPTEIIIIEEPDKQMQATARDTQIKKLEGDLEVVQRAYYYFNIFKGLIVDLIFSFKDRNESRKFFHSIDAEDALRVLEVELNFIYEVLFTKAVVVHSVIGYVFRLLSFILVVVALALFRFIVKKDTFHPLDVKFTYLLLCGSVSLDTIAFVRAIFSDWTVADLNKLGKDPDSCWKSCVAFFSAWKVPLFNVKRAIFKLIGFRSWSESVKGYNLVRYCVNRPKSRIGIFMDKALDFVGLKDFVDGIFRVSNKRFTYELWEAIFDELQKKSDSADDPEDAKTICSARGHLALQDNDWDKNLKEKLMPYVVNVTYDESLLLWHIATELLYNKDGDADQRSDDKSFCKLLLECMCNSYDVTDQKYDDKELSMLLSDYMMYLLLMQPAMMAAVAGIGKIRFRDTCAEAERFFKRRDLGSNKEWGACDSILGVNTEVKPVDVKGDRSKSVLFDACRLAKLLQREEKRWELLSKVWVELLSYAAGHCRATAHAQQVSKGGELLTFVWLLMAHFGLADQFQINKGHARAKLIVGK</sequence>
<evidence type="ECO:0000313" key="3">
    <source>
        <dbReference type="EMBL" id="NUU82650.1"/>
    </source>
</evidence>
<dbReference type="InterPro" id="IPR025315">
    <property type="entry name" value="DUF4220"/>
</dbReference>
<keyword evidence="1" id="KW-1133">Transmembrane helix</keyword>
<dbReference type="PANTHER" id="PTHR31325">
    <property type="entry name" value="OS01G0798800 PROTEIN-RELATED"/>
    <property type="match status" value="1"/>
</dbReference>
<evidence type="ECO:0000259" key="2">
    <source>
        <dbReference type="Pfam" id="PF13968"/>
    </source>
</evidence>
<protein>
    <recommendedName>
        <fullName evidence="2">DUF4220 domain-containing protein</fullName>
    </recommendedName>
</protein>
<feature type="transmembrane region" description="Helical" evidence="1">
    <location>
        <begin position="53"/>
        <end position="75"/>
    </location>
</feature>
<organism evidence="3">
    <name type="scientific">Populus davidiana</name>
    <dbReference type="NCBI Taxonomy" id="266767"/>
    <lineage>
        <taxon>Eukaryota</taxon>
        <taxon>Viridiplantae</taxon>
        <taxon>Streptophyta</taxon>
        <taxon>Embryophyta</taxon>
        <taxon>Tracheophyta</taxon>
        <taxon>Spermatophyta</taxon>
        <taxon>Magnoliopsida</taxon>
        <taxon>eudicotyledons</taxon>
        <taxon>Gunneridae</taxon>
        <taxon>Pentapetalae</taxon>
        <taxon>rosids</taxon>
        <taxon>fabids</taxon>
        <taxon>Malpighiales</taxon>
        <taxon>Salicaceae</taxon>
        <taxon>Saliceae</taxon>
        <taxon>Populus</taxon>
    </lineage>
</organism>
<feature type="transmembrane region" description="Helical" evidence="1">
    <location>
        <begin position="340"/>
        <end position="361"/>
    </location>
</feature>
<dbReference type="InterPro" id="IPR007658">
    <property type="entry name" value="DUF594"/>
</dbReference>
<keyword evidence="1" id="KW-0812">Transmembrane</keyword>